<protein>
    <submittedName>
        <fullName evidence="2">CDP-diacylglycerol--glycerol-3-phosphate 3-phosphatidyltransferase</fullName>
    </submittedName>
</protein>
<evidence type="ECO:0000313" key="2">
    <source>
        <dbReference type="EMBL" id="SEU08166.1"/>
    </source>
</evidence>
<comment type="caution">
    <text evidence="2">The sequence shown here is derived from an EMBL/GenBank/DDBJ whole genome shotgun (WGS) entry which is preliminary data.</text>
</comment>
<reference evidence="2 3" key="1">
    <citation type="submission" date="2016-10" db="EMBL/GenBank/DDBJ databases">
        <authorList>
            <person name="Varghese N."/>
            <person name="Submissions S."/>
        </authorList>
    </citation>
    <scope>NUCLEOTIDE SEQUENCE [LARGE SCALE GENOMIC DNA]</scope>
    <source>
        <strain evidence="2 3">NLAE-zl-C196</strain>
    </source>
</reference>
<feature type="transmembrane region" description="Helical" evidence="1">
    <location>
        <begin position="36"/>
        <end position="66"/>
    </location>
</feature>
<evidence type="ECO:0000256" key="1">
    <source>
        <dbReference type="SAM" id="Phobius"/>
    </source>
</evidence>
<keyword evidence="1" id="KW-0812">Transmembrane</keyword>
<keyword evidence="1" id="KW-1133">Transmembrane helix</keyword>
<organism evidence="2 3">
    <name type="scientific">Enterocloster clostridioformis</name>
    <dbReference type="NCBI Taxonomy" id="1531"/>
    <lineage>
        <taxon>Bacteria</taxon>
        <taxon>Bacillati</taxon>
        <taxon>Bacillota</taxon>
        <taxon>Clostridia</taxon>
        <taxon>Lachnospirales</taxon>
        <taxon>Lachnospiraceae</taxon>
        <taxon>Enterocloster</taxon>
    </lineage>
</organism>
<dbReference type="EMBL" id="FOIO01000055">
    <property type="protein sequence ID" value="SEU08166.1"/>
    <property type="molecule type" value="Genomic_DNA"/>
</dbReference>
<dbReference type="GO" id="GO:0016740">
    <property type="term" value="F:transferase activity"/>
    <property type="evidence" value="ECO:0007669"/>
    <property type="project" value="UniProtKB-KW"/>
</dbReference>
<keyword evidence="1" id="KW-0472">Membrane</keyword>
<keyword evidence="2" id="KW-0808">Transferase</keyword>
<sequence>MDCQEDAFGIVNIVSGFMYRKKLVMLHTAANKLTGALLFMLPLAMVLIDINLAAIPVCVVATFAAVQEGHYIRNEKQ</sequence>
<evidence type="ECO:0000313" key="3">
    <source>
        <dbReference type="Proteomes" id="UP000182121"/>
    </source>
</evidence>
<dbReference type="RefSeq" id="WP_139197767.1">
    <property type="nucleotide sequence ID" value="NZ_FOJH01000053.1"/>
</dbReference>
<gene>
    <name evidence="2" type="ORF">SAMN05216521_105519</name>
</gene>
<dbReference type="Proteomes" id="UP000182121">
    <property type="component" value="Unassembled WGS sequence"/>
</dbReference>
<dbReference type="AlphaFoldDB" id="A0A1I0JDI9"/>
<proteinExistence type="predicted"/>
<name>A0A1I0JDI9_9FIRM</name>
<accession>A0A1I0JDI9</accession>